<evidence type="ECO:0000256" key="2">
    <source>
        <dbReference type="ARBA" id="ARBA00010617"/>
    </source>
</evidence>
<dbReference type="InterPro" id="IPR036396">
    <property type="entry name" value="Cyt_P450_sf"/>
</dbReference>
<dbReference type="PANTHER" id="PTHR46206">
    <property type="entry name" value="CYTOCHROME P450"/>
    <property type="match status" value="1"/>
</dbReference>
<keyword evidence="4 8" id="KW-0479">Metal-binding</keyword>
<dbReference type="PROSITE" id="PS00086">
    <property type="entry name" value="CYTOCHROME_P450"/>
    <property type="match status" value="1"/>
</dbReference>
<name>A0A1L9RNI4_ASPWE</name>
<keyword evidence="3 8" id="KW-0349">Heme</keyword>
<dbReference type="GO" id="GO:0020037">
    <property type="term" value="F:heme binding"/>
    <property type="evidence" value="ECO:0007669"/>
    <property type="project" value="InterPro"/>
</dbReference>
<proteinExistence type="inferred from homology"/>
<organism evidence="11 12">
    <name type="scientific">Aspergillus wentii DTO 134E9</name>
    <dbReference type="NCBI Taxonomy" id="1073089"/>
    <lineage>
        <taxon>Eukaryota</taxon>
        <taxon>Fungi</taxon>
        <taxon>Dikarya</taxon>
        <taxon>Ascomycota</taxon>
        <taxon>Pezizomycotina</taxon>
        <taxon>Eurotiomycetes</taxon>
        <taxon>Eurotiomycetidae</taxon>
        <taxon>Eurotiales</taxon>
        <taxon>Aspergillaceae</taxon>
        <taxon>Aspergillus</taxon>
        <taxon>Aspergillus subgen. Cremei</taxon>
    </lineage>
</organism>
<keyword evidence="12" id="KW-1185">Reference proteome</keyword>
<dbReference type="OrthoDB" id="1844152at2759"/>
<feature type="transmembrane region" description="Helical" evidence="10">
    <location>
        <begin position="6"/>
        <end position="28"/>
    </location>
</feature>
<keyword evidence="6 8" id="KW-0408">Iron</keyword>
<evidence type="ECO:0000256" key="10">
    <source>
        <dbReference type="SAM" id="Phobius"/>
    </source>
</evidence>
<accession>A0A1L9RNI4</accession>
<evidence type="ECO:0000256" key="3">
    <source>
        <dbReference type="ARBA" id="ARBA00022617"/>
    </source>
</evidence>
<dbReference type="GO" id="GO:0004497">
    <property type="term" value="F:monooxygenase activity"/>
    <property type="evidence" value="ECO:0007669"/>
    <property type="project" value="UniProtKB-KW"/>
</dbReference>
<evidence type="ECO:0000256" key="5">
    <source>
        <dbReference type="ARBA" id="ARBA00023002"/>
    </source>
</evidence>
<dbReference type="InterPro" id="IPR002403">
    <property type="entry name" value="Cyt_P450_E_grp-IV"/>
</dbReference>
<evidence type="ECO:0000256" key="6">
    <source>
        <dbReference type="ARBA" id="ARBA00023004"/>
    </source>
</evidence>
<dbReference type="InterPro" id="IPR017972">
    <property type="entry name" value="Cyt_P450_CS"/>
</dbReference>
<keyword evidence="10" id="KW-0472">Membrane</keyword>
<keyword evidence="10" id="KW-1133">Transmembrane helix</keyword>
<dbReference type="GeneID" id="63750659"/>
<comment type="cofactor">
    <cofactor evidence="1 8">
        <name>heme</name>
        <dbReference type="ChEBI" id="CHEBI:30413"/>
    </cofactor>
</comment>
<dbReference type="RefSeq" id="XP_040690109.1">
    <property type="nucleotide sequence ID" value="XM_040834811.1"/>
</dbReference>
<evidence type="ECO:0000256" key="1">
    <source>
        <dbReference type="ARBA" id="ARBA00001971"/>
    </source>
</evidence>
<dbReference type="InterPro" id="IPR001128">
    <property type="entry name" value="Cyt_P450"/>
</dbReference>
<dbReference type="VEuPathDB" id="FungiDB:ASPWEDRAFT_38001"/>
<reference evidence="12" key="1">
    <citation type="journal article" date="2017" name="Genome Biol.">
        <title>Comparative genomics reveals high biological diversity and specific adaptations in the industrially and medically important fungal genus Aspergillus.</title>
        <authorList>
            <person name="de Vries R.P."/>
            <person name="Riley R."/>
            <person name="Wiebenga A."/>
            <person name="Aguilar-Osorio G."/>
            <person name="Amillis S."/>
            <person name="Uchima C.A."/>
            <person name="Anderluh G."/>
            <person name="Asadollahi M."/>
            <person name="Askin M."/>
            <person name="Barry K."/>
            <person name="Battaglia E."/>
            <person name="Bayram O."/>
            <person name="Benocci T."/>
            <person name="Braus-Stromeyer S.A."/>
            <person name="Caldana C."/>
            <person name="Canovas D."/>
            <person name="Cerqueira G.C."/>
            <person name="Chen F."/>
            <person name="Chen W."/>
            <person name="Choi C."/>
            <person name="Clum A."/>
            <person name="Dos Santos R.A."/>
            <person name="Damasio A.R."/>
            <person name="Diallinas G."/>
            <person name="Emri T."/>
            <person name="Fekete E."/>
            <person name="Flipphi M."/>
            <person name="Freyberg S."/>
            <person name="Gallo A."/>
            <person name="Gournas C."/>
            <person name="Habgood R."/>
            <person name="Hainaut M."/>
            <person name="Harispe M.L."/>
            <person name="Henrissat B."/>
            <person name="Hilden K.S."/>
            <person name="Hope R."/>
            <person name="Hossain A."/>
            <person name="Karabika E."/>
            <person name="Karaffa L."/>
            <person name="Karanyi Z."/>
            <person name="Krasevec N."/>
            <person name="Kuo A."/>
            <person name="Kusch H."/>
            <person name="LaButti K."/>
            <person name="Lagendijk E.L."/>
            <person name="Lapidus A."/>
            <person name="Levasseur A."/>
            <person name="Lindquist E."/>
            <person name="Lipzen A."/>
            <person name="Logrieco A.F."/>
            <person name="MacCabe A."/>
            <person name="Maekelae M.R."/>
            <person name="Malavazi I."/>
            <person name="Melin P."/>
            <person name="Meyer V."/>
            <person name="Mielnichuk N."/>
            <person name="Miskei M."/>
            <person name="Molnar A.P."/>
            <person name="Mule G."/>
            <person name="Ngan C.Y."/>
            <person name="Orejas M."/>
            <person name="Orosz E."/>
            <person name="Ouedraogo J.P."/>
            <person name="Overkamp K.M."/>
            <person name="Park H.-S."/>
            <person name="Perrone G."/>
            <person name="Piumi F."/>
            <person name="Punt P.J."/>
            <person name="Ram A.F."/>
            <person name="Ramon A."/>
            <person name="Rauscher S."/>
            <person name="Record E."/>
            <person name="Riano-Pachon D.M."/>
            <person name="Robert V."/>
            <person name="Roehrig J."/>
            <person name="Ruller R."/>
            <person name="Salamov A."/>
            <person name="Salih N.S."/>
            <person name="Samson R.A."/>
            <person name="Sandor E."/>
            <person name="Sanguinetti M."/>
            <person name="Schuetze T."/>
            <person name="Sepcic K."/>
            <person name="Shelest E."/>
            <person name="Sherlock G."/>
            <person name="Sophianopoulou V."/>
            <person name="Squina F.M."/>
            <person name="Sun H."/>
            <person name="Susca A."/>
            <person name="Todd R.B."/>
            <person name="Tsang A."/>
            <person name="Unkles S.E."/>
            <person name="van de Wiele N."/>
            <person name="van Rossen-Uffink D."/>
            <person name="Oliveira J.V."/>
            <person name="Vesth T.C."/>
            <person name="Visser J."/>
            <person name="Yu J.-H."/>
            <person name="Zhou M."/>
            <person name="Andersen M.R."/>
            <person name="Archer D.B."/>
            <person name="Baker S.E."/>
            <person name="Benoit I."/>
            <person name="Brakhage A.A."/>
            <person name="Braus G.H."/>
            <person name="Fischer R."/>
            <person name="Frisvad J.C."/>
            <person name="Goldman G.H."/>
            <person name="Houbraken J."/>
            <person name="Oakley B."/>
            <person name="Pocsi I."/>
            <person name="Scazzocchio C."/>
            <person name="Seiboth B."/>
            <person name="vanKuyk P.A."/>
            <person name="Wortman J."/>
            <person name="Dyer P.S."/>
            <person name="Grigoriev I.V."/>
        </authorList>
    </citation>
    <scope>NUCLEOTIDE SEQUENCE [LARGE SCALE GENOMIC DNA]</scope>
    <source>
        <strain evidence="12">DTO 134E9</strain>
    </source>
</reference>
<evidence type="ECO:0000313" key="12">
    <source>
        <dbReference type="Proteomes" id="UP000184383"/>
    </source>
</evidence>
<dbReference type="EMBL" id="KV878211">
    <property type="protein sequence ID" value="OJJ36433.1"/>
    <property type="molecule type" value="Genomic_DNA"/>
</dbReference>
<dbReference type="SUPFAM" id="SSF48264">
    <property type="entry name" value="Cytochrome P450"/>
    <property type="match status" value="1"/>
</dbReference>
<sequence>MLVDLILNVLGSSYFQGFLVFVLIGLVYQSTSGPKLYHGVPTVGIDTGKGIAGLEKARQDWYVHGKEILDRGMKQCVGCFQVFTDVGPKIVLPNRYADEIRNHPDLHFGKAIQEVRSLIFCLHMWLTGQEFFGSYPGFSPFAHNTTSQVVVDTVRGRLTQSLGLITEELADETSKTVDELFGQPETWTEITYKPILLKLIARVSTRVFIGPELCENEDWLRISKEYAVESFIAVRALRKWHFSLRPIVHWFLPECRKLRATLAEARRIIMPVIEKRRESNRQAREAGQPPSKTADTIGWMDEAAKGKPYDVADAQIGLSLAAIHTTTEMVSGLISDLCANPEYFEPMRAEIASVLADKGWSKKALHDLKLMDSAMKESQRHHRGDVASMHRMAEKPITLSDGTQIPQNAFTMVGIDKMYSTSQFKNPHDFDGSRFLNMRQQAGQENRWQFVTTSPEHLSFGHGKHACPGRFFAGNEIKVVLAHLLMKYDWKFTSEGRKQDVKFGQQSDTDPSAKALIKKRELDVVL</sequence>
<feature type="binding site" description="axial binding residue" evidence="8">
    <location>
        <position position="467"/>
    </location>
    <ligand>
        <name>heme</name>
        <dbReference type="ChEBI" id="CHEBI:30413"/>
    </ligand>
    <ligandPart>
        <name>Fe</name>
        <dbReference type="ChEBI" id="CHEBI:18248"/>
    </ligandPart>
</feature>
<keyword evidence="7 9" id="KW-0503">Monooxygenase</keyword>
<dbReference type="GO" id="GO:0016705">
    <property type="term" value="F:oxidoreductase activity, acting on paired donors, with incorporation or reduction of molecular oxygen"/>
    <property type="evidence" value="ECO:0007669"/>
    <property type="project" value="InterPro"/>
</dbReference>
<dbReference type="STRING" id="1073089.A0A1L9RNI4"/>
<gene>
    <name evidence="11" type="ORF">ASPWEDRAFT_38001</name>
</gene>
<evidence type="ECO:0000256" key="9">
    <source>
        <dbReference type="RuleBase" id="RU000461"/>
    </source>
</evidence>
<dbReference type="Proteomes" id="UP000184383">
    <property type="component" value="Unassembled WGS sequence"/>
</dbReference>
<dbReference type="PANTHER" id="PTHR46206:SF2">
    <property type="entry name" value="CYTOCHROME P450 MONOOXYGENASE AUSG-RELATED"/>
    <property type="match status" value="1"/>
</dbReference>
<evidence type="ECO:0000256" key="8">
    <source>
        <dbReference type="PIRSR" id="PIRSR602403-1"/>
    </source>
</evidence>
<keyword evidence="5 9" id="KW-0560">Oxidoreductase</keyword>
<keyword evidence="10" id="KW-0812">Transmembrane</keyword>
<protein>
    <recommendedName>
        <fullName evidence="13">Cytochrome P450</fullName>
    </recommendedName>
</protein>
<dbReference type="Gene3D" id="1.10.630.10">
    <property type="entry name" value="Cytochrome P450"/>
    <property type="match status" value="1"/>
</dbReference>
<evidence type="ECO:0008006" key="13">
    <source>
        <dbReference type="Google" id="ProtNLM"/>
    </source>
</evidence>
<evidence type="ECO:0000256" key="4">
    <source>
        <dbReference type="ARBA" id="ARBA00022723"/>
    </source>
</evidence>
<evidence type="ECO:0000313" key="11">
    <source>
        <dbReference type="EMBL" id="OJJ36433.1"/>
    </source>
</evidence>
<evidence type="ECO:0000256" key="7">
    <source>
        <dbReference type="ARBA" id="ARBA00023033"/>
    </source>
</evidence>
<dbReference type="Pfam" id="PF00067">
    <property type="entry name" value="p450"/>
    <property type="match status" value="1"/>
</dbReference>
<dbReference type="AlphaFoldDB" id="A0A1L9RNI4"/>
<dbReference type="GO" id="GO:0019748">
    <property type="term" value="P:secondary metabolic process"/>
    <property type="evidence" value="ECO:0007669"/>
    <property type="project" value="UniProtKB-ARBA"/>
</dbReference>
<dbReference type="PRINTS" id="PR00465">
    <property type="entry name" value="EP450IV"/>
</dbReference>
<dbReference type="GO" id="GO:0005506">
    <property type="term" value="F:iron ion binding"/>
    <property type="evidence" value="ECO:0007669"/>
    <property type="project" value="InterPro"/>
</dbReference>
<dbReference type="CDD" id="cd11041">
    <property type="entry name" value="CYP503A1-like"/>
    <property type="match status" value="1"/>
</dbReference>
<comment type="similarity">
    <text evidence="2 9">Belongs to the cytochrome P450 family.</text>
</comment>